<name>A0ABR3ERM1_9AGAR</name>
<organism evidence="4 5">
    <name type="scientific">Marasmius crinis-equi</name>
    <dbReference type="NCBI Taxonomy" id="585013"/>
    <lineage>
        <taxon>Eukaryota</taxon>
        <taxon>Fungi</taxon>
        <taxon>Dikarya</taxon>
        <taxon>Basidiomycota</taxon>
        <taxon>Agaricomycotina</taxon>
        <taxon>Agaricomycetes</taxon>
        <taxon>Agaricomycetidae</taxon>
        <taxon>Agaricales</taxon>
        <taxon>Marasmiineae</taxon>
        <taxon>Marasmiaceae</taxon>
        <taxon>Marasmius</taxon>
    </lineage>
</organism>
<reference evidence="4 5" key="1">
    <citation type="submission" date="2024-02" db="EMBL/GenBank/DDBJ databases">
        <title>A draft genome for the cacao thread blight pathogen Marasmius crinis-equi.</title>
        <authorList>
            <person name="Cohen S.P."/>
            <person name="Baruah I.K."/>
            <person name="Amoako-Attah I."/>
            <person name="Bukari Y."/>
            <person name="Meinhardt L.W."/>
            <person name="Bailey B.A."/>
        </authorList>
    </citation>
    <scope>NUCLEOTIDE SEQUENCE [LARGE SCALE GENOMIC DNA]</scope>
    <source>
        <strain evidence="4 5">GH-76</strain>
    </source>
</reference>
<dbReference type="InterPro" id="IPR051164">
    <property type="entry name" value="NmrA-like_oxidored"/>
</dbReference>
<feature type="domain" description="NmrA-like" evidence="3">
    <location>
        <begin position="12"/>
        <end position="122"/>
    </location>
</feature>
<feature type="non-terminal residue" evidence="4">
    <location>
        <position position="1"/>
    </location>
</feature>
<dbReference type="Gene3D" id="3.40.50.720">
    <property type="entry name" value="NAD(P)-binding Rossmann-like Domain"/>
    <property type="match status" value="1"/>
</dbReference>
<dbReference type="EMBL" id="JBAHYK010002225">
    <property type="protein sequence ID" value="KAL0565526.1"/>
    <property type="molecule type" value="Genomic_DNA"/>
</dbReference>
<dbReference type="PANTHER" id="PTHR42748">
    <property type="entry name" value="NITROGEN METABOLITE REPRESSION PROTEIN NMRA FAMILY MEMBER"/>
    <property type="match status" value="1"/>
</dbReference>
<evidence type="ECO:0000256" key="2">
    <source>
        <dbReference type="ARBA" id="ARBA00022857"/>
    </source>
</evidence>
<dbReference type="InterPro" id="IPR036291">
    <property type="entry name" value="NAD(P)-bd_dom_sf"/>
</dbReference>
<accession>A0ABR3ERM1</accession>
<gene>
    <name evidence="4" type="ORF">V5O48_016494</name>
</gene>
<dbReference type="PANTHER" id="PTHR42748:SF7">
    <property type="entry name" value="NMRA LIKE REDOX SENSOR 1-RELATED"/>
    <property type="match status" value="1"/>
</dbReference>
<dbReference type="SUPFAM" id="SSF51735">
    <property type="entry name" value="NAD(P)-binding Rossmann-fold domains"/>
    <property type="match status" value="1"/>
</dbReference>
<dbReference type="Proteomes" id="UP001465976">
    <property type="component" value="Unassembled WGS sequence"/>
</dbReference>
<comment type="similarity">
    <text evidence="1">Belongs to the NmrA-type oxidoreductase family.</text>
</comment>
<evidence type="ECO:0000313" key="4">
    <source>
        <dbReference type="EMBL" id="KAL0565526.1"/>
    </source>
</evidence>
<sequence length="222" mass="24580">RAEEIYDEEAKPGTSHEAKVRIERRVMELGFPGWTILRPVRFMENFSGPLGGITFAVFKAGLKRDTKMDLIAVDDVGQIAAEVFRNPTPYTHKILVPIGDALTCTQVESTYKKVTNGRTITKVPGLLASGLLGMNRGTRDVITSIERPYEAMREGLLPNLESQVELARVAFVGGGAGGQDHLTTFEEWVGRQRSHVDKEAEEGQGQRSWNQVSLAKLFSGRH</sequence>
<protein>
    <recommendedName>
        <fullName evidence="3">NmrA-like domain-containing protein</fullName>
    </recommendedName>
</protein>
<proteinExistence type="inferred from homology"/>
<keyword evidence="5" id="KW-1185">Reference proteome</keyword>
<evidence type="ECO:0000313" key="5">
    <source>
        <dbReference type="Proteomes" id="UP001465976"/>
    </source>
</evidence>
<dbReference type="Gene3D" id="3.90.25.10">
    <property type="entry name" value="UDP-galactose 4-epimerase, domain 1"/>
    <property type="match status" value="1"/>
</dbReference>
<comment type="caution">
    <text evidence="4">The sequence shown here is derived from an EMBL/GenBank/DDBJ whole genome shotgun (WGS) entry which is preliminary data.</text>
</comment>
<dbReference type="Pfam" id="PF05368">
    <property type="entry name" value="NmrA"/>
    <property type="match status" value="1"/>
</dbReference>
<dbReference type="InterPro" id="IPR008030">
    <property type="entry name" value="NmrA-like"/>
</dbReference>
<evidence type="ECO:0000256" key="1">
    <source>
        <dbReference type="ARBA" id="ARBA00006328"/>
    </source>
</evidence>
<keyword evidence="2" id="KW-0521">NADP</keyword>
<evidence type="ECO:0000259" key="3">
    <source>
        <dbReference type="Pfam" id="PF05368"/>
    </source>
</evidence>